<evidence type="ECO:0000313" key="1">
    <source>
        <dbReference type="EMBL" id="RAI72978.1"/>
    </source>
</evidence>
<evidence type="ECO:0000313" key="2">
    <source>
        <dbReference type="Proteomes" id="UP000249016"/>
    </source>
</evidence>
<dbReference type="Proteomes" id="UP000249016">
    <property type="component" value="Unassembled WGS sequence"/>
</dbReference>
<name>A0A327NKA9_9BACT</name>
<dbReference type="AlphaFoldDB" id="A0A327NKA9"/>
<reference evidence="1 2" key="1">
    <citation type="submission" date="2018-06" db="EMBL/GenBank/DDBJ databases">
        <title>Spirosoma sp. HMF3257 Genome sequencing and assembly.</title>
        <authorList>
            <person name="Kang H."/>
            <person name="Cha I."/>
            <person name="Kim H."/>
            <person name="Kang J."/>
            <person name="Joh K."/>
        </authorList>
    </citation>
    <scope>NUCLEOTIDE SEQUENCE [LARGE SCALE GENOMIC DNA]</scope>
    <source>
        <strain evidence="1 2">HMF3257</strain>
    </source>
</reference>
<keyword evidence="2" id="KW-1185">Reference proteome</keyword>
<dbReference type="OrthoDB" id="7596770at2"/>
<protein>
    <recommendedName>
        <fullName evidence="3">DUF4276 family protein</fullName>
    </recommendedName>
</protein>
<accession>A0A327NKA9</accession>
<evidence type="ECO:0008006" key="3">
    <source>
        <dbReference type="Google" id="ProtNLM"/>
    </source>
</evidence>
<comment type="caution">
    <text evidence="1">The sequence shown here is derived from an EMBL/GenBank/DDBJ whole genome shotgun (WGS) entry which is preliminary data.</text>
</comment>
<dbReference type="Pfam" id="PF14103">
    <property type="entry name" value="DUF4276"/>
    <property type="match status" value="1"/>
</dbReference>
<proteinExistence type="predicted"/>
<organism evidence="1 2">
    <name type="scientific">Spirosoma telluris</name>
    <dbReference type="NCBI Taxonomy" id="2183553"/>
    <lineage>
        <taxon>Bacteria</taxon>
        <taxon>Pseudomonadati</taxon>
        <taxon>Bacteroidota</taxon>
        <taxon>Cytophagia</taxon>
        <taxon>Cytophagales</taxon>
        <taxon>Cytophagaceae</taxon>
        <taxon>Spirosoma</taxon>
    </lineage>
</organism>
<sequence length="221" mass="24965">MSNIITVGIIAEGSTDYRFLGGIIRRTFETVAMECATDIDVYSVDPIEVNKTAITDYVFNAAKRADEHGIMVMCVHVDADAETDKDAFADRINPAFDRVQIDKTADLCRNLVPVVPVRMVEAWMLGDKIALKQEMNTTLTDTELGIDRPPERIADPKACIEEAIRHSQKHKTRRHRYELTIGDLYEPLGINAQIAQLVLLPSFKKFQEAVRDAFRELGYLH</sequence>
<gene>
    <name evidence="1" type="ORF">HMF3257_38285</name>
</gene>
<dbReference type="RefSeq" id="WP_111351117.1">
    <property type="nucleotide sequence ID" value="NZ_QLII01000003.1"/>
</dbReference>
<dbReference type="EMBL" id="QLII01000003">
    <property type="protein sequence ID" value="RAI72978.1"/>
    <property type="molecule type" value="Genomic_DNA"/>
</dbReference>
<dbReference type="InterPro" id="IPR025455">
    <property type="entry name" value="DUF4276"/>
</dbReference>